<dbReference type="SUPFAM" id="SSF55048">
    <property type="entry name" value="Probable ACP-binding domain of malonyl-CoA ACP transacylase"/>
    <property type="match status" value="1"/>
</dbReference>
<keyword evidence="7" id="KW-0012">Acyltransferase</keyword>
<dbReference type="PROSITE" id="PS00012">
    <property type="entry name" value="PHOSPHOPANTETHEINE"/>
    <property type="match status" value="1"/>
</dbReference>
<dbReference type="InterPro" id="IPR049551">
    <property type="entry name" value="PKS_DH_C"/>
</dbReference>
<dbReference type="InterPro" id="IPR006162">
    <property type="entry name" value="Ppantetheine_attach_site"/>
</dbReference>
<dbReference type="EMBL" id="BJHW01000001">
    <property type="protein sequence ID" value="GDY49993.1"/>
    <property type="molecule type" value="Genomic_DNA"/>
</dbReference>
<keyword evidence="5" id="KW-0045">Antibiotic biosynthesis</keyword>
<dbReference type="SMART" id="SM00822">
    <property type="entry name" value="PKS_KR"/>
    <property type="match status" value="1"/>
</dbReference>
<evidence type="ECO:0000256" key="7">
    <source>
        <dbReference type="ARBA" id="ARBA00023315"/>
    </source>
</evidence>
<gene>
    <name evidence="11" type="ORF">SVIO_006160</name>
</gene>
<feature type="domain" description="Carrier" evidence="9">
    <location>
        <begin position="975"/>
        <end position="1050"/>
    </location>
</feature>
<dbReference type="PANTHER" id="PTHR43775">
    <property type="entry name" value="FATTY ACID SYNTHASE"/>
    <property type="match status" value="1"/>
</dbReference>
<dbReference type="Pfam" id="PF21089">
    <property type="entry name" value="PKS_DH_N"/>
    <property type="match status" value="1"/>
</dbReference>
<dbReference type="InterPro" id="IPR009081">
    <property type="entry name" value="PP-bd_ACP"/>
</dbReference>
<feature type="domain" description="PKS/mFAS DH" evidence="10">
    <location>
        <begin position="276"/>
        <end position="567"/>
    </location>
</feature>
<evidence type="ECO:0000259" key="10">
    <source>
        <dbReference type="PROSITE" id="PS52019"/>
    </source>
</evidence>
<comment type="caution">
    <text evidence="11">The sequence shown here is derived from an EMBL/GenBank/DDBJ whole genome shotgun (WGS) entry which is preliminary data.</text>
</comment>
<dbReference type="InterPro" id="IPR016036">
    <property type="entry name" value="Malonyl_transacylase_ACP-bd"/>
</dbReference>
<dbReference type="SMART" id="SM00827">
    <property type="entry name" value="PKS_AT"/>
    <property type="match status" value="1"/>
</dbReference>
<dbReference type="PROSITE" id="PS52019">
    <property type="entry name" value="PKS_MFAS_DH"/>
    <property type="match status" value="1"/>
</dbReference>
<dbReference type="FunFam" id="1.10.1200.10:FF:000007">
    <property type="entry name" value="Probable polyketide synthase pks17"/>
    <property type="match status" value="1"/>
</dbReference>
<feature type="active site" description="Proton acceptor; for dehydratase activity" evidence="8">
    <location>
        <position position="308"/>
    </location>
</feature>
<dbReference type="SUPFAM" id="SSF51735">
    <property type="entry name" value="NAD(P)-binding Rossmann-fold domains"/>
    <property type="match status" value="2"/>
</dbReference>
<dbReference type="Proteomes" id="UP000301309">
    <property type="component" value="Unassembled WGS sequence"/>
</dbReference>
<name>A0A4D4KVZ9_STRVO</name>
<dbReference type="Pfam" id="PF00550">
    <property type="entry name" value="PP-binding"/>
    <property type="match status" value="1"/>
</dbReference>
<dbReference type="GO" id="GO:0031177">
    <property type="term" value="F:phosphopantetheine binding"/>
    <property type="evidence" value="ECO:0007669"/>
    <property type="project" value="InterPro"/>
</dbReference>
<reference evidence="11 12" key="1">
    <citation type="journal article" date="2020" name="Int. J. Syst. Evol. Microbiol.">
        <title>Reclassification of Streptomyces castelarensis and Streptomyces sporoclivatus as later heterotypic synonyms of Streptomyces antimycoticus.</title>
        <authorList>
            <person name="Komaki H."/>
            <person name="Tamura T."/>
        </authorList>
    </citation>
    <scope>NUCLEOTIDE SEQUENCE [LARGE SCALE GENOMIC DNA]</scope>
    <source>
        <strain evidence="11 12">NBRC 13459</strain>
    </source>
</reference>
<dbReference type="Pfam" id="PF14765">
    <property type="entry name" value="PS-DH"/>
    <property type="match status" value="1"/>
</dbReference>
<evidence type="ECO:0000256" key="1">
    <source>
        <dbReference type="ARBA" id="ARBA00004792"/>
    </source>
</evidence>
<sequence length="1130" mass="117548">MRPDYLVGHSIGEVAVAHVAGMVSLADACVLVGARGRLMQALPCGGAMVAVQAPVGEVVPLLPGGVEVAAVNSPVSVVVSGVEEGVAEVVGVCAGRGWKTRRLGVSHAFHSALMEPMLEEFARALEGVRFGSPRIPVVSTVTGELLSEVDVRYWVGQVRRPVRFADAVAYVAEAGVRTFVEVGPDAALTSMVEQIVDDAVAVPAARRSQEGTYAVVTALAGLHANGIAVDWAAFFAGTGARLTDLPTYPFQRQRYWQMPDALGGDLAVMGLKGAGHPILGAVVAVPDTGAVVLTGQLSVTRHPWLADHDVLGTVTFAGSGLVEMALHAGRQVGCDALRELVAESPLPLSGDVPLAVRVVVGAASPSGERTVQIYSRADSRGEDDAPWRRHAGGVLASEPQFEPEVPAEWPPRGAEQIDVPGVHARLMEIGYGHGPTFQALNAVWRRGEDLFAEVSLPEDADRDGFVLHPAMLDAAVQLSRLGGGAELESAWRGVVAQATDSAVLRAHVAPHGDGGVSITLSEPDGRHVISIGSVESRTVSAGELASAAGTRPVSLLRLEWVPAPGAAEAGAMLTDFTWSSHETALSGKAVPDFAVAPAPAALGETLALLKDWIADERSATSKLVVVTRNGVAADGGEPVDPGRAPVWGLVRAAMSEYPDRFVLVDLDEAGDADRELPAALATGETEVAVRAGEVLVPRLAKAEPAADVPVPWTTPGTVLVTGGTTGAGALVARHLVAVHGVRRLLLTGPPNPGLEAELSGRGAEVSAADCDISDRAVLDALVAAVPESHPLVAVVHAADATDGDGPIGAMTGERLDAVFGSAAEAAWNLHELTRDRDLAAFVMISSSAGLMHGAGRVARAAASAHLDALAAHRRSLGLPARSFAFGPWETAPEQEGVVPLTAEEGLDLFDAAFGVPDTLLVLIGLDRAVLRTRPDELPAPLRVLIRVPSQAGPRNDGGRALRRRLEELTEPERERVLLDLVRTHAATVLGSPSIAAVEPDRPFQELGFDSLAAVRLRRLLNTATGLRLPATFVFDHPAARAAAAFLAAELQPASADAVQPVLAEIEQLGASLSGFGPGERAVIAARLEAVLRDWRDADTSPRAAGEPGDDFATASDEELFQALDSELGAS</sequence>
<dbReference type="InterPro" id="IPR020806">
    <property type="entry name" value="PKS_PP-bd"/>
</dbReference>
<dbReference type="InterPro" id="IPR036291">
    <property type="entry name" value="NAD(P)-bd_dom_sf"/>
</dbReference>
<dbReference type="SMART" id="SM01294">
    <property type="entry name" value="PKS_PP_betabranch"/>
    <property type="match status" value="1"/>
</dbReference>
<dbReference type="InterPro" id="IPR001227">
    <property type="entry name" value="Ac_transferase_dom_sf"/>
</dbReference>
<evidence type="ECO:0000256" key="4">
    <source>
        <dbReference type="ARBA" id="ARBA00022679"/>
    </source>
</evidence>
<dbReference type="InterPro" id="IPR036736">
    <property type="entry name" value="ACP-like_sf"/>
</dbReference>
<evidence type="ECO:0000256" key="2">
    <source>
        <dbReference type="ARBA" id="ARBA00022450"/>
    </source>
</evidence>
<evidence type="ECO:0000313" key="11">
    <source>
        <dbReference type="EMBL" id="GDY49993.1"/>
    </source>
</evidence>
<dbReference type="SUPFAM" id="SSF52151">
    <property type="entry name" value="FabD/lysophospholipase-like"/>
    <property type="match status" value="1"/>
</dbReference>
<evidence type="ECO:0000313" key="12">
    <source>
        <dbReference type="Proteomes" id="UP000301309"/>
    </source>
</evidence>
<keyword evidence="2" id="KW-0596">Phosphopantetheine</keyword>
<dbReference type="SUPFAM" id="SSF47336">
    <property type="entry name" value="ACP-like"/>
    <property type="match status" value="1"/>
</dbReference>
<dbReference type="Gene3D" id="3.40.366.10">
    <property type="entry name" value="Malonyl-Coenzyme A Acyl Carrier Protein, domain 2"/>
    <property type="match status" value="1"/>
</dbReference>
<organism evidence="11 12">
    <name type="scientific">Streptomyces violaceusniger</name>
    <dbReference type="NCBI Taxonomy" id="68280"/>
    <lineage>
        <taxon>Bacteria</taxon>
        <taxon>Bacillati</taxon>
        <taxon>Actinomycetota</taxon>
        <taxon>Actinomycetes</taxon>
        <taxon>Kitasatosporales</taxon>
        <taxon>Streptomycetaceae</taxon>
        <taxon>Streptomyces</taxon>
        <taxon>Streptomyces violaceusniger group</taxon>
    </lineage>
</organism>
<keyword evidence="4" id="KW-0808">Transferase</keyword>
<feature type="region of interest" description="N-terminal hotdog fold" evidence="8">
    <location>
        <begin position="276"/>
        <end position="402"/>
    </location>
</feature>
<comment type="pathway">
    <text evidence="1">Antibiotic biosynthesis.</text>
</comment>
<accession>A0A4D4KVZ9</accession>
<keyword evidence="3" id="KW-0597">Phosphoprotein</keyword>
<dbReference type="Gene3D" id="3.10.129.110">
    <property type="entry name" value="Polyketide synthase dehydratase"/>
    <property type="match status" value="1"/>
</dbReference>
<dbReference type="SMART" id="SM00826">
    <property type="entry name" value="PKS_DH"/>
    <property type="match status" value="1"/>
</dbReference>
<evidence type="ECO:0000256" key="8">
    <source>
        <dbReference type="PROSITE-ProRule" id="PRU01363"/>
    </source>
</evidence>
<evidence type="ECO:0000259" key="9">
    <source>
        <dbReference type="PROSITE" id="PS50075"/>
    </source>
</evidence>
<proteinExistence type="predicted"/>
<dbReference type="AlphaFoldDB" id="A0A4D4KVZ9"/>
<feature type="region of interest" description="C-terminal hotdog fold" evidence="8">
    <location>
        <begin position="414"/>
        <end position="567"/>
    </location>
</feature>
<dbReference type="Gene3D" id="3.40.50.720">
    <property type="entry name" value="NAD(P)-binding Rossmann-like Domain"/>
    <property type="match status" value="1"/>
</dbReference>
<dbReference type="InterPro" id="IPR042104">
    <property type="entry name" value="PKS_dehydratase_sf"/>
</dbReference>
<evidence type="ECO:0000256" key="5">
    <source>
        <dbReference type="ARBA" id="ARBA00023194"/>
    </source>
</evidence>
<dbReference type="Gene3D" id="3.30.70.3290">
    <property type="match status" value="1"/>
</dbReference>
<dbReference type="InterPro" id="IPR050091">
    <property type="entry name" value="PKS_NRPS_Biosynth_Enz"/>
</dbReference>
<evidence type="ECO:0000256" key="3">
    <source>
        <dbReference type="ARBA" id="ARBA00022553"/>
    </source>
</evidence>
<dbReference type="PANTHER" id="PTHR43775:SF51">
    <property type="entry name" value="INACTIVE PHENOLPHTHIOCEROL SYNTHESIS POLYKETIDE SYNTHASE TYPE I PKS1-RELATED"/>
    <property type="match status" value="1"/>
</dbReference>
<dbReference type="GO" id="GO:0004312">
    <property type="term" value="F:fatty acid synthase activity"/>
    <property type="evidence" value="ECO:0007669"/>
    <property type="project" value="TreeGrafter"/>
</dbReference>
<dbReference type="InterPro" id="IPR013968">
    <property type="entry name" value="PKS_KR"/>
</dbReference>
<dbReference type="InterPro" id="IPR055123">
    <property type="entry name" value="SpnB-like_Rossmann"/>
</dbReference>
<dbReference type="Pfam" id="PF22953">
    <property type="entry name" value="SpnB_Rossmann"/>
    <property type="match status" value="1"/>
</dbReference>
<dbReference type="CDD" id="cd08956">
    <property type="entry name" value="KR_3_FAS_SDR_x"/>
    <property type="match status" value="1"/>
</dbReference>
<dbReference type="GO" id="GO:0017000">
    <property type="term" value="P:antibiotic biosynthetic process"/>
    <property type="evidence" value="ECO:0007669"/>
    <property type="project" value="UniProtKB-KW"/>
</dbReference>
<dbReference type="InterPro" id="IPR020807">
    <property type="entry name" value="PKS_DH"/>
</dbReference>
<dbReference type="PROSITE" id="PS50075">
    <property type="entry name" value="CARRIER"/>
    <property type="match status" value="1"/>
</dbReference>
<dbReference type="InterPro" id="IPR057326">
    <property type="entry name" value="KR_dom"/>
</dbReference>
<dbReference type="Pfam" id="PF00698">
    <property type="entry name" value="Acyl_transf_1"/>
    <property type="match status" value="1"/>
</dbReference>
<dbReference type="Gene3D" id="1.10.1200.10">
    <property type="entry name" value="ACP-like"/>
    <property type="match status" value="1"/>
</dbReference>
<protein>
    <submittedName>
        <fullName evidence="11">Uncharacterized protein</fullName>
    </submittedName>
</protein>
<keyword evidence="12" id="KW-1185">Reference proteome</keyword>
<keyword evidence="6" id="KW-0511">Multifunctional enzyme</keyword>
<evidence type="ECO:0000256" key="6">
    <source>
        <dbReference type="ARBA" id="ARBA00023268"/>
    </source>
</evidence>
<feature type="active site" description="Proton donor; for dehydratase activity" evidence="8">
    <location>
        <position position="473"/>
    </location>
</feature>
<dbReference type="Pfam" id="PF08659">
    <property type="entry name" value="KR"/>
    <property type="match status" value="1"/>
</dbReference>
<dbReference type="SMART" id="SM00823">
    <property type="entry name" value="PKS_PP"/>
    <property type="match status" value="1"/>
</dbReference>
<dbReference type="InterPro" id="IPR049900">
    <property type="entry name" value="PKS_mFAS_DH"/>
</dbReference>
<dbReference type="InterPro" id="IPR016035">
    <property type="entry name" value="Acyl_Trfase/lysoPLipase"/>
</dbReference>
<dbReference type="GO" id="GO:0006633">
    <property type="term" value="P:fatty acid biosynthetic process"/>
    <property type="evidence" value="ECO:0007669"/>
    <property type="project" value="TreeGrafter"/>
</dbReference>
<dbReference type="InterPro" id="IPR049552">
    <property type="entry name" value="PKS_DH_N"/>
</dbReference>
<dbReference type="InterPro" id="IPR014043">
    <property type="entry name" value="Acyl_transferase_dom"/>
</dbReference>